<organism evidence="2 3">
    <name type="scientific">Streblomastix strix</name>
    <dbReference type="NCBI Taxonomy" id="222440"/>
    <lineage>
        <taxon>Eukaryota</taxon>
        <taxon>Metamonada</taxon>
        <taxon>Preaxostyla</taxon>
        <taxon>Oxymonadida</taxon>
        <taxon>Streblomastigidae</taxon>
        <taxon>Streblomastix</taxon>
    </lineage>
</organism>
<protein>
    <recommendedName>
        <fullName evidence="4">Tyr recombinase domain-containing protein</fullName>
    </recommendedName>
</protein>
<dbReference type="OrthoDB" id="7699712at2759"/>
<dbReference type="InterPro" id="IPR013762">
    <property type="entry name" value="Integrase-like_cat_sf"/>
</dbReference>
<dbReference type="GO" id="GO:0003677">
    <property type="term" value="F:DNA binding"/>
    <property type="evidence" value="ECO:0007669"/>
    <property type="project" value="InterPro"/>
</dbReference>
<evidence type="ECO:0008006" key="4">
    <source>
        <dbReference type="Google" id="ProtNLM"/>
    </source>
</evidence>
<dbReference type="SUPFAM" id="SSF56349">
    <property type="entry name" value="DNA breaking-rejoining enzymes"/>
    <property type="match status" value="1"/>
</dbReference>
<dbReference type="InterPro" id="IPR011010">
    <property type="entry name" value="DNA_brk_join_enz"/>
</dbReference>
<gene>
    <name evidence="2" type="ORF">EZS28_016368</name>
</gene>
<dbReference type="EMBL" id="SNRW01004114">
    <property type="protein sequence ID" value="KAA6388110.1"/>
    <property type="molecule type" value="Genomic_DNA"/>
</dbReference>
<accession>A0A5J4W0F9</accession>
<comment type="caution">
    <text evidence="2">The sequence shown here is derived from an EMBL/GenBank/DDBJ whole genome shotgun (WGS) entry which is preliminary data.</text>
</comment>
<dbReference type="Proteomes" id="UP000324800">
    <property type="component" value="Unassembled WGS sequence"/>
</dbReference>
<reference evidence="2 3" key="1">
    <citation type="submission" date="2019-03" db="EMBL/GenBank/DDBJ databases">
        <title>Single cell metagenomics reveals metabolic interactions within the superorganism composed of flagellate Streblomastix strix and complex community of Bacteroidetes bacteria on its surface.</title>
        <authorList>
            <person name="Treitli S.C."/>
            <person name="Kolisko M."/>
            <person name="Husnik F."/>
            <person name="Keeling P."/>
            <person name="Hampl V."/>
        </authorList>
    </citation>
    <scope>NUCLEOTIDE SEQUENCE [LARGE SCALE GENOMIC DNA]</scope>
    <source>
        <strain evidence="2">ST1C</strain>
    </source>
</reference>
<name>A0A5J4W0F9_9EUKA</name>
<evidence type="ECO:0000313" key="3">
    <source>
        <dbReference type="Proteomes" id="UP000324800"/>
    </source>
</evidence>
<dbReference type="GO" id="GO:0015074">
    <property type="term" value="P:DNA integration"/>
    <property type="evidence" value="ECO:0007669"/>
    <property type="project" value="InterPro"/>
</dbReference>
<dbReference type="Gene3D" id="1.10.443.10">
    <property type="entry name" value="Intergrase catalytic core"/>
    <property type="match status" value="1"/>
</dbReference>
<evidence type="ECO:0000313" key="2">
    <source>
        <dbReference type="EMBL" id="KAA6388110.1"/>
    </source>
</evidence>
<sequence>MAMIVAFCLARMTKLVQMKVSEIVQEQHSITLQTQRSEGKKIIKNIITFNKRIGRCCPDKPLLLWTAQREKYSIMYDKIWHNLSKKAPAPPQYCSYQLTNITRSAGIQSPYAGPTIRHSMMTHLRVAGATQPEVNAFSRHAISSNVVDKVQNCTHPNNKSCSGNLNSRYLCQLEHNKQPFSLKNKLVVIQICAIIDNYFLVAFPNKMLLCKLQQNLAQRLMLHASLIQARIALEQILQHERQIVQCMY</sequence>
<proteinExistence type="predicted"/>
<keyword evidence="1" id="KW-0233">DNA recombination</keyword>
<dbReference type="GO" id="GO:0006310">
    <property type="term" value="P:DNA recombination"/>
    <property type="evidence" value="ECO:0007669"/>
    <property type="project" value="UniProtKB-KW"/>
</dbReference>
<dbReference type="AlphaFoldDB" id="A0A5J4W0F9"/>
<evidence type="ECO:0000256" key="1">
    <source>
        <dbReference type="ARBA" id="ARBA00023172"/>
    </source>
</evidence>